<dbReference type="RefSeq" id="WP_147071862.1">
    <property type="nucleotide sequence ID" value="NZ_AP021884.1"/>
</dbReference>
<dbReference type="AlphaFoldDB" id="A0A512L7I7"/>
<dbReference type="OrthoDB" id="8583274at2"/>
<accession>A0A512L7I7</accession>
<evidence type="ECO:0000313" key="1">
    <source>
        <dbReference type="EMBL" id="GEP30101.1"/>
    </source>
</evidence>
<gene>
    <name evidence="1" type="ORF">TPL01_12390</name>
</gene>
<evidence type="ECO:0000313" key="2">
    <source>
        <dbReference type="Proteomes" id="UP000321337"/>
    </source>
</evidence>
<comment type="caution">
    <text evidence="1">The sequence shown here is derived from an EMBL/GenBank/DDBJ whole genome shotgun (WGS) entry which is preliminary data.</text>
</comment>
<sequence>MANQPIKAPRNMTALMQHLQRLVTTGHYYWSGDRIAMRHIPRLIDKYPDFALRADAPARAYRKRTGRASVHLVLHPMASTKDEDIPWWMLSTGGKLGLATSDNLPGAVHDARTLEGRLLSDDYELFQLEKNYIPDHPKTTTWTWRMAPMRFREWQALLIERVKARDAKSVADIFELLREMPQFAGVRSQVLRLHFDASRMLMKLGMPGLAPLELPVMRMQKLWQEDFEM</sequence>
<keyword evidence="2" id="KW-1185">Reference proteome</keyword>
<proteinExistence type="predicted"/>
<protein>
    <submittedName>
        <fullName evidence="1">Uncharacterized protein</fullName>
    </submittedName>
</protein>
<dbReference type="Proteomes" id="UP000321337">
    <property type="component" value="Unassembled WGS sequence"/>
</dbReference>
<organism evidence="1 2">
    <name type="scientific">Sulfuriferula plumbiphila</name>
    <dbReference type="NCBI Taxonomy" id="171865"/>
    <lineage>
        <taxon>Bacteria</taxon>
        <taxon>Pseudomonadati</taxon>
        <taxon>Pseudomonadota</taxon>
        <taxon>Betaproteobacteria</taxon>
        <taxon>Nitrosomonadales</taxon>
        <taxon>Sulfuricellaceae</taxon>
        <taxon>Sulfuriferula</taxon>
    </lineage>
</organism>
<dbReference type="EMBL" id="BKAD01000011">
    <property type="protein sequence ID" value="GEP30101.1"/>
    <property type="molecule type" value="Genomic_DNA"/>
</dbReference>
<name>A0A512L7I7_9PROT</name>
<reference evidence="1 2" key="1">
    <citation type="submission" date="2019-07" db="EMBL/GenBank/DDBJ databases">
        <title>Whole genome shotgun sequence of Thiobacillus plumbophilus NBRC 107929.</title>
        <authorList>
            <person name="Hosoyama A."/>
            <person name="Uohara A."/>
            <person name="Ohji S."/>
            <person name="Ichikawa N."/>
        </authorList>
    </citation>
    <scope>NUCLEOTIDE SEQUENCE [LARGE SCALE GENOMIC DNA]</scope>
    <source>
        <strain evidence="1 2">NBRC 107929</strain>
    </source>
</reference>